<name>A0A183TU95_SCHSO</name>
<reference evidence="1 2" key="2">
    <citation type="submission" date="2018-11" db="EMBL/GenBank/DDBJ databases">
        <authorList>
            <consortium name="Pathogen Informatics"/>
        </authorList>
    </citation>
    <scope>NUCLEOTIDE SEQUENCE [LARGE SCALE GENOMIC DNA]</scope>
    <source>
        <strain evidence="1 2">NST_G2</strain>
    </source>
</reference>
<dbReference type="PANTHER" id="PTHR33626">
    <property type="entry name" value="ZGC:158463"/>
    <property type="match status" value="1"/>
</dbReference>
<dbReference type="EMBL" id="UYSU01051837">
    <property type="protein sequence ID" value="VDM06429.1"/>
    <property type="molecule type" value="Genomic_DNA"/>
</dbReference>
<sequence>GSALGIVLGERGTPTCADYVPALCTNHPSILPIEWLSEALGSAPLQWQPQGWCLTGAEKMTNLDHLEEVKRDRRLELFSVNEELLVSASHKLALIASLRFVQTTRRYYRLNG</sequence>
<evidence type="ECO:0000313" key="2">
    <source>
        <dbReference type="Proteomes" id="UP000275846"/>
    </source>
</evidence>
<evidence type="ECO:0000313" key="3">
    <source>
        <dbReference type="WBParaSite" id="SSLN_0002078701-mRNA-1"/>
    </source>
</evidence>
<organism evidence="3">
    <name type="scientific">Schistocephalus solidus</name>
    <name type="common">Tapeworm</name>
    <dbReference type="NCBI Taxonomy" id="70667"/>
    <lineage>
        <taxon>Eukaryota</taxon>
        <taxon>Metazoa</taxon>
        <taxon>Spiralia</taxon>
        <taxon>Lophotrochozoa</taxon>
        <taxon>Platyhelminthes</taxon>
        <taxon>Cestoda</taxon>
        <taxon>Eucestoda</taxon>
        <taxon>Diphyllobothriidea</taxon>
        <taxon>Diphyllobothriidae</taxon>
        <taxon>Schistocephalus</taxon>
    </lineage>
</organism>
<dbReference type="OrthoDB" id="6279658at2759"/>
<keyword evidence="2" id="KW-1185">Reference proteome</keyword>
<protein>
    <submittedName>
        <fullName evidence="3">LysR family transcriptional regulator</fullName>
    </submittedName>
</protein>
<dbReference type="Proteomes" id="UP000275846">
    <property type="component" value="Unassembled WGS sequence"/>
</dbReference>
<dbReference type="AlphaFoldDB" id="A0A183TU95"/>
<gene>
    <name evidence="1" type="ORF">SSLN_LOCUS20043</name>
</gene>
<evidence type="ECO:0000313" key="1">
    <source>
        <dbReference type="EMBL" id="VDM06429.1"/>
    </source>
</evidence>
<dbReference type="WBParaSite" id="SSLN_0002078701-mRNA-1">
    <property type="protein sequence ID" value="SSLN_0002078701-mRNA-1"/>
    <property type="gene ID" value="SSLN_0002078701"/>
</dbReference>
<proteinExistence type="predicted"/>
<accession>A0A183TU95</accession>
<reference evidence="3" key="1">
    <citation type="submission" date="2016-06" db="UniProtKB">
        <authorList>
            <consortium name="WormBaseParasite"/>
        </authorList>
    </citation>
    <scope>IDENTIFICATION</scope>
</reference>
<dbReference type="PANTHER" id="PTHR33626:SF2">
    <property type="match status" value="1"/>
</dbReference>